<dbReference type="Proteomes" id="UP001315278">
    <property type="component" value="Unassembled WGS sequence"/>
</dbReference>
<dbReference type="RefSeq" id="WP_212493517.1">
    <property type="nucleotide sequence ID" value="NZ_JAFCJH010000022.1"/>
</dbReference>
<name>A0ABS5FNQ9_9BRAD</name>
<comment type="caution">
    <text evidence="1">The sequence shown here is derived from an EMBL/GenBank/DDBJ whole genome shotgun (WGS) entry which is preliminary data.</text>
</comment>
<accession>A0ABS5FNQ9</accession>
<keyword evidence="2" id="KW-1185">Reference proteome</keyword>
<dbReference type="EMBL" id="JAFCJH010000022">
    <property type="protein sequence ID" value="MBR0797971.1"/>
    <property type="molecule type" value="Genomic_DNA"/>
</dbReference>
<sequence>MEKLPPKNEIDAAERSRIFHEQYGDTFDAASALPELVIAAGDFLSLIVGPADADAGMAKMVGGLAAAAGREISSPSHWRATLLESRSYCYSEWQIGAPLHDLAAYAEFGIVLHESEDPVELAAHIEKLLKQAQELEERTPTQEWRLSEKNELSRLVKIASSRWALDNDATVDPTALAYFGGVSEGRIRNMMSGPSRTFTSVDGRIPAREAQKWLDGRPEFWNSIWREQSLPQYDDNRREPVRQALFVPVARDGSIFHPGLRRGEGYTVGRKGSETQIADFTAALAELQRMPIPYWRRPNASGNWGSVAGIRWERVDGTKLD</sequence>
<gene>
    <name evidence="1" type="ORF">JQ615_21510</name>
</gene>
<evidence type="ECO:0000313" key="1">
    <source>
        <dbReference type="EMBL" id="MBR0797971.1"/>
    </source>
</evidence>
<proteinExistence type="predicted"/>
<evidence type="ECO:0000313" key="2">
    <source>
        <dbReference type="Proteomes" id="UP001315278"/>
    </source>
</evidence>
<organism evidence="1 2">
    <name type="scientific">Bradyrhizobium jicamae</name>
    <dbReference type="NCBI Taxonomy" id="280332"/>
    <lineage>
        <taxon>Bacteria</taxon>
        <taxon>Pseudomonadati</taxon>
        <taxon>Pseudomonadota</taxon>
        <taxon>Alphaproteobacteria</taxon>
        <taxon>Hyphomicrobiales</taxon>
        <taxon>Nitrobacteraceae</taxon>
        <taxon>Bradyrhizobium</taxon>
    </lineage>
</organism>
<reference evidence="2" key="1">
    <citation type="journal article" date="2021" name="ISME J.">
        <title>Evolutionary origin and ecological implication of a unique nif island in free-living Bradyrhizobium lineages.</title>
        <authorList>
            <person name="Tao J."/>
        </authorList>
    </citation>
    <scope>NUCLEOTIDE SEQUENCE [LARGE SCALE GENOMIC DNA]</scope>
    <source>
        <strain evidence="2">SZCCT0434</strain>
    </source>
</reference>
<protein>
    <submittedName>
        <fullName evidence="1">Uncharacterized protein</fullName>
    </submittedName>
</protein>